<name>A0ABT4RKX9_9ACTN</name>
<accession>A0ABT4RKX9</accession>
<dbReference type="RefSeq" id="WP_202956744.1">
    <property type="nucleotide sequence ID" value="NZ_JAPCID010000022.1"/>
</dbReference>
<dbReference type="SUPFAM" id="SSF53474">
    <property type="entry name" value="alpha/beta-Hydrolases"/>
    <property type="match status" value="1"/>
</dbReference>
<keyword evidence="5" id="KW-1185">Reference proteome</keyword>
<dbReference type="InterPro" id="IPR013094">
    <property type="entry name" value="AB_hydrolase_3"/>
</dbReference>
<dbReference type="Gene3D" id="3.40.50.1820">
    <property type="entry name" value="alpha/beta hydrolase"/>
    <property type="match status" value="1"/>
</dbReference>
<dbReference type="EMBL" id="JAPCID010000022">
    <property type="protein sequence ID" value="MDA0139214.1"/>
    <property type="molecule type" value="Genomic_DNA"/>
</dbReference>
<protein>
    <submittedName>
        <fullName evidence="4">Alpha/beta hydrolase</fullName>
    </submittedName>
</protein>
<gene>
    <name evidence="4" type="ORF">OJ962_17060</name>
</gene>
<dbReference type="PANTHER" id="PTHR48081">
    <property type="entry name" value="AB HYDROLASE SUPERFAMILY PROTEIN C4A8.06C"/>
    <property type="match status" value="1"/>
</dbReference>
<comment type="caution">
    <text evidence="4">The sequence shown here is derived from an EMBL/GenBank/DDBJ whole genome shotgun (WGS) entry which is preliminary data.</text>
</comment>
<evidence type="ECO:0000256" key="1">
    <source>
        <dbReference type="ARBA" id="ARBA00010515"/>
    </source>
</evidence>
<dbReference type="InterPro" id="IPR002168">
    <property type="entry name" value="Lipase_GDXG_HIS_AS"/>
</dbReference>
<evidence type="ECO:0000313" key="4">
    <source>
        <dbReference type="EMBL" id="MDA0139214.1"/>
    </source>
</evidence>
<proteinExistence type="inferred from homology"/>
<dbReference type="InterPro" id="IPR050300">
    <property type="entry name" value="GDXG_lipolytic_enzyme"/>
</dbReference>
<evidence type="ECO:0000313" key="5">
    <source>
        <dbReference type="Proteomes" id="UP001147700"/>
    </source>
</evidence>
<evidence type="ECO:0000256" key="2">
    <source>
        <dbReference type="ARBA" id="ARBA00022801"/>
    </source>
</evidence>
<keyword evidence="2 4" id="KW-0378">Hydrolase</keyword>
<comment type="similarity">
    <text evidence="1">Belongs to the 'GDXG' lipolytic enzyme family.</text>
</comment>
<dbReference type="Proteomes" id="UP001147700">
    <property type="component" value="Unassembled WGS sequence"/>
</dbReference>
<dbReference type="Pfam" id="PF07859">
    <property type="entry name" value="Abhydrolase_3"/>
    <property type="match status" value="1"/>
</dbReference>
<dbReference type="GO" id="GO:0016787">
    <property type="term" value="F:hydrolase activity"/>
    <property type="evidence" value="ECO:0007669"/>
    <property type="project" value="UniProtKB-KW"/>
</dbReference>
<feature type="domain" description="Alpha/beta hydrolase fold-3" evidence="3">
    <location>
        <begin position="112"/>
        <end position="305"/>
    </location>
</feature>
<dbReference type="PROSITE" id="PS01173">
    <property type="entry name" value="LIPASE_GDXG_HIS"/>
    <property type="match status" value="1"/>
</dbReference>
<organism evidence="4 5">
    <name type="scientific">Solirubrobacter deserti</name>
    <dbReference type="NCBI Taxonomy" id="2282478"/>
    <lineage>
        <taxon>Bacteria</taxon>
        <taxon>Bacillati</taxon>
        <taxon>Actinomycetota</taxon>
        <taxon>Thermoleophilia</taxon>
        <taxon>Solirubrobacterales</taxon>
        <taxon>Solirubrobacteraceae</taxon>
        <taxon>Solirubrobacter</taxon>
    </lineage>
</organism>
<dbReference type="PANTHER" id="PTHR48081:SF8">
    <property type="entry name" value="ALPHA_BETA HYDROLASE FOLD-3 DOMAIN-CONTAINING PROTEIN-RELATED"/>
    <property type="match status" value="1"/>
</dbReference>
<sequence>MIDDRIEAAIAARLGRLPARVQRRLSGKPPVVIDGQRLEADVQLMLSLRPILGEPVYDERLSVEKARRLTREEAATAGGPRKVPVAAVEELRVAGLPARRYVNAEPGEKPTLLYLHGGGFVVGDLDTHDQPCRVLCRHAGVDVLSVEYRKAPEHPFPAYVDDARRAYEWAAERHDRLAVGGDSAGGNLAATLAIEYDPELALLIYPVVDVTRERESRRLFGKGFFLTDELMTWYAGHFLPEGADPANPLHSPILSPRLHESSRALVITAGFDPLRDEGEAYADALRAAGVDVLAHRFRGLFHGFINSIGASPSSHAALVETAGMTRALLQAA</sequence>
<dbReference type="InterPro" id="IPR029058">
    <property type="entry name" value="AB_hydrolase_fold"/>
</dbReference>
<evidence type="ECO:0000259" key="3">
    <source>
        <dbReference type="Pfam" id="PF07859"/>
    </source>
</evidence>
<reference evidence="4" key="1">
    <citation type="submission" date="2022-10" db="EMBL/GenBank/DDBJ databases">
        <title>The WGS of Solirubrobacter sp. CPCC 204708.</title>
        <authorList>
            <person name="Jiang Z."/>
        </authorList>
    </citation>
    <scope>NUCLEOTIDE SEQUENCE</scope>
    <source>
        <strain evidence="4">CPCC 204708</strain>
    </source>
</reference>